<dbReference type="InterPro" id="IPR053000">
    <property type="entry name" value="WSS1-like_metalloprotease"/>
</dbReference>
<dbReference type="GO" id="GO:0006281">
    <property type="term" value="P:DNA repair"/>
    <property type="evidence" value="ECO:0007669"/>
    <property type="project" value="TreeGrafter"/>
</dbReference>
<name>A0A1G4JXY0_9SACH</name>
<dbReference type="Pfam" id="PF08325">
    <property type="entry name" value="WLM"/>
    <property type="match status" value="1"/>
</dbReference>
<feature type="compositionally biased region" description="Polar residues" evidence="1">
    <location>
        <begin position="230"/>
        <end position="243"/>
    </location>
</feature>
<keyword evidence="4" id="KW-1185">Reference proteome</keyword>
<sequence length="265" mass="29739">MVVIQKNAHINQVAVMQRKPKREYALAILKDIAHQVSLLMRENKFKVGQLVEFYPKNKQLLGMNVNGGAKIMLRLRQPFDEDQFLAREQILGTMLHELTHNLHGPHNAIFYKKLDELMARQWVIEQRGLFDGFIGRGRKLGVQPKAKIPPQRLGGNVLNGGSRLVPGRKSAKEMASEAAEKRAKDAQWCGRSKVDEEPAVQELAFIEIDSECEEVEQRVSSEQVTHNADAGQQNTTQCWSSTAEGPHPDGDNSDAAQEPEVIDLT</sequence>
<evidence type="ECO:0000313" key="4">
    <source>
        <dbReference type="Proteomes" id="UP000189911"/>
    </source>
</evidence>
<protein>
    <submittedName>
        <fullName evidence="3">LANO_0E11826g1_1</fullName>
    </submittedName>
</protein>
<dbReference type="AlphaFoldDB" id="A0A1G4JXY0"/>
<dbReference type="GO" id="GO:0005634">
    <property type="term" value="C:nucleus"/>
    <property type="evidence" value="ECO:0007669"/>
    <property type="project" value="TreeGrafter"/>
</dbReference>
<feature type="region of interest" description="Disordered" evidence="1">
    <location>
        <begin position="217"/>
        <end position="265"/>
    </location>
</feature>
<organism evidence="3 4">
    <name type="scientific">Lachancea nothofagi CBS 11611</name>
    <dbReference type="NCBI Taxonomy" id="1266666"/>
    <lineage>
        <taxon>Eukaryota</taxon>
        <taxon>Fungi</taxon>
        <taxon>Dikarya</taxon>
        <taxon>Ascomycota</taxon>
        <taxon>Saccharomycotina</taxon>
        <taxon>Saccharomycetes</taxon>
        <taxon>Saccharomycetales</taxon>
        <taxon>Saccharomycetaceae</taxon>
        <taxon>Lachancea</taxon>
    </lineage>
</organism>
<dbReference type="EMBL" id="LT598451">
    <property type="protein sequence ID" value="SCU95908.1"/>
    <property type="molecule type" value="Genomic_DNA"/>
</dbReference>
<feature type="region of interest" description="Disordered" evidence="1">
    <location>
        <begin position="145"/>
        <end position="170"/>
    </location>
</feature>
<proteinExistence type="predicted"/>
<dbReference type="OrthoDB" id="49605at2759"/>
<dbReference type="PROSITE" id="PS51397">
    <property type="entry name" value="WLM"/>
    <property type="match status" value="1"/>
</dbReference>
<reference evidence="4" key="1">
    <citation type="submission" date="2016-03" db="EMBL/GenBank/DDBJ databases">
        <authorList>
            <person name="Devillers Hugo."/>
        </authorList>
    </citation>
    <scope>NUCLEOTIDE SEQUENCE [LARGE SCALE GENOMIC DNA]</scope>
</reference>
<evidence type="ECO:0000313" key="3">
    <source>
        <dbReference type="EMBL" id="SCU95908.1"/>
    </source>
</evidence>
<evidence type="ECO:0000256" key="1">
    <source>
        <dbReference type="SAM" id="MobiDB-lite"/>
    </source>
</evidence>
<gene>
    <name evidence="3" type="ORF">LANO_0E11826G</name>
</gene>
<dbReference type="PANTHER" id="PTHR46622">
    <property type="entry name" value="DNA-DEPENDENT METALLOPROTEASE WSS1"/>
    <property type="match status" value="1"/>
</dbReference>
<dbReference type="Proteomes" id="UP000189911">
    <property type="component" value="Chromosome E"/>
</dbReference>
<dbReference type="InterPro" id="IPR013536">
    <property type="entry name" value="WLM_dom"/>
</dbReference>
<feature type="domain" description="WLM" evidence="2">
    <location>
        <begin position="1"/>
        <end position="184"/>
    </location>
</feature>
<dbReference type="GO" id="GO:0008237">
    <property type="term" value="F:metallopeptidase activity"/>
    <property type="evidence" value="ECO:0007669"/>
    <property type="project" value="TreeGrafter"/>
</dbReference>
<dbReference type="PANTHER" id="PTHR46622:SF1">
    <property type="entry name" value="DNA-DEPENDENT METALLOPROTEASE WSS1"/>
    <property type="match status" value="1"/>
</dbReference>
<evidence type="ECO:0000259" key="2">
    <source>
        <dbReference type="PROSITE" id="PS51397"/>
    </source>
</evidence>
<accession>A0A1G4JXY0</accession>